<organism evidence="2 3">
    <name type="scientific">Solanum commersonii</name>
    <name type="common">Commerson's wild potato</name>
    <name type="synonym">Commerson's nightshade</name>
    <dbReference type="NCBI Taxonomy" id="4109"/>
    <lineage>
        <taxon>Eukaryota</taxon>
        <taxon>Viridiplantae</taxon>
        <taxon>Streptophyta</taxon>
        <taxon>Embryophyta</taxon>
        <taxon>Tracheophyta</taxon>
        <taxon>Spermatophyta</taxon>
        <taxon>Magnoliopsida</taxon>
        <taxon>eudicotyledons</taxon>
        <taxon>Gunneridae</taxon>
        <taxon>Pentapetalae</taxon>
        <taxon>asterids</taxon>
        <taxon>lamiids</taxon>
        <taxon>Solanales</taxon>
        <taxon>Solanaceae</taxon>
        <taxon>Solanoideae</taxon>
        <taxon>Solaneae</taxon>
        <taxon>Solanum</taxon>
    </lineage>
</organism>
<dbReference type="GO" id="GO:0045046">
    <property type="term" value="P:protein import into peroxisome membrane"/>
    <property type="evidence" value="ECO:0007669"/>
    <property type="project" value="TreeGrafter"/>
</dbReference>
<evidence type="ECO:0000256" key="1">
    <source>
        <dbReference type="SAM" id="SignalP"/>
    </source>
</evidence>
<reference evidence="2 3" key="1">
    <citation type="submission" date="2020-09" db="EMBL/GenBank/DDBJ databases">
        <title>De no assembly of potato wild relative species, Solanum commersonii.</title>
        <authorList>
            <person name="Cho K."/>
        </authorList>
    </citation>
    <scope>NUCLEOTIDE SEQUENCE [LARGE SCALE GENOMIC DNA]</scope>
    <source>
        <strain evidence="2">LZ3.2</strain>
        <tissue evidence="2">Leaf</tissue>
    </source>
</reference>
<keyword evidence="1" id="KW-0732">Signal</keyword>
<dbReference type="PANTHER" id="PTHR28080">
    <property type="entry name" value="PEROXISOMAL BIOGENESIS FACTOR 3"/>
    <property type="match status" value="1"/>
</dbReference>
<evidence type="ECO:0000313" key="2">
    <source>
        <dbReference type="EMBL" id="KAG5572389.1"/>
    </source>
</evidence>
<dbReference type="InterPro" id="IPR006966">
    <property type="entry name" value="Peroxin-3"/>
</dbReference>
<feature type="chain" id="PRO_5039885545" evidence="1">
    <location>
        <begin position="20"/>
        <end position="147"/>
    </location>
</feature>
<dbReference type="OrthoDB" id="45930at2759"/>
<sequence length="147" mass="16262">MVLSLWAATLLSLYIRVQVNILGRHLYIDTARGIGGSGQFGLRALLIGKNGFRPLARKYWISSHVETEPRSRLDVLIGDMLILILMLPGTSLEAFITIPISHEKHYEVYVGLFVIPLLAIKVVTSAMDNSHSVTSGVFKARSIDDKS</sequence>
<name>A0A9J5WA19_SOLCO</name>
<gene>
    <name evidence="2" type="ORF">H5410_062155</name>
</gene>
<dbReference type="Proteomes" id="UP000824120">
    <property type="component" value="Chromosome 12"/>
</dbReference>
<comment type="caution">
    <text evidence="2">The sequence shown here is derived from an EMBL/GenBank/DDBJ whole genome shotgun (WGS) entry which is preliminary data.</text>
</comment>
<feature type="signal peptide" evidence="1">
    <location>
        <begin position="1"/>
        <end position="19"/>
    </location>
</feature>
<keyword evidence="3" id="KW-1185">Reference proteome</keyword>
<dbReference type="PANTHER" id="PTHR28080:SF1">
    <property type="entry name" value="PEROXISOMAL BIOGENESIS FACTOR 3"/>
    <property type="match status" value="1"/>
</dbReference>
<accession>A0A9J5WA19</accession>
<proteinExistence type="predicted"/>
<dbReference type="GO" id="GO:0030674">
    <property type="term" value="F:protein-macromolecule adaptor activity"/>
    <property type="evidence" value="ECO:0007669"/>
    <property type="project" value="TreeGrafter"/>
</dbReference>
<dbReference type="GO" id="GO:0005778">
    <property type="term" value="C:peroxisomal membrane"/>
    <property type="evidence" value="ECO:0007669"/>
    <property type="project" value="InterPro"/>
</dbReference>
<protein>
    <submittedName>
        <fullName evidence="2">Uncharacterized protein</fullName>
    </submittedName>
</protein>
<dbReference type="AlphaFoldDB" id="A0A9J5WA19"/>
<dbReference type="EMBL" id="JACXVP010000012">
    <property type="protein sequence ID" value="KAG5572389.1"/>
    <property type="molecule type" value="Genomic_DNA"/>
</dbReference>
<feature type="non-terminal residue" evidence="2">
    <location>
        <position position="1"/>
    </location>
</feature>
<evidence type="ECO:0000313" key="3">
    <source>
        <dbReference type="Proteomes" id="UP000824120"/>
    </source>
</evidence>